<keyword evidence="3" id="KW-1185">Reference proteome</keyword>
<evidence type="ECO:0000313" key="3">
    <source>
        <dbReference type="Proteomes" id="UP000052982"/>
    </source>
</evidence>
<evidence type="ECO:0000256" key="1">
    <source>
        <dbReference type="SAM" id="MobiDB-lite"/>
    </source>
</evidence>
<feature type="region of interest" description="Disordered" evidence="1">
    <location>
        <begin position="33"/>
        <end position="59"/>
    </location>
</feature>
<proteinExistence type="predicted"/>
<dbReference type="AlphaFoldDB" id="A0A101T2E9"/>
<name>A0A101T2E9_9ACTN</name>
<feature type="compositionally biased region" description="Basic and acidic residues" evidence="1">
    <location>
        <begin position="47"/>
        <end position="59"/>
    </location>
</feature>
<dbReference type="Proteomes" id="UP000052982">
    <property type="component" value="Unassembled WGS sequence"/>
</dbReference>
<organism evidence="2 3">
    <name type="scientific">Streptomyces griseoruber</name>
    <dbReference type="NCBI Taxonomy" id="1943"/>
    <lineage>
        <taxon>Bacteria</taxon>
        <taxon>Bacillati</taxon>
        <taxon>Actinomycetota</taxon>
        <taxon>Actinomycetes</taxon>
        <taxon>Kitasatosporales</taxon>
        <taxon>Streptomycetaceae</taxon>
        <taxon>Streptomyces</taxon>
    </lineage>
</organism>
<protein>
    <submittedName>
        <fullName evidence="2">Uncharacterized protein</fullName>
    </submittedName>
</protein>
<gene>
    <name evidence="2" type="ORF">AQJ64_15225</name>
</gene>
<reference evidence="2 3" key="1">
    <citation type="submission" date="2015-10" db="EMBL/GenBank/DDBJ databases">
        <title>Draft genome sequence of Streptomyces griseoruber DSM 40281, type strain for the species Streptomyces griseoruber.</title>
        <authorList>
            <person name="Ruckert C."/>
            <person name="Winkler A."/>
            <person name="Kalinowski J."/>
            <person name="Kampfer P."/>
            <person name="Glaeser S."/>
        </authorList>
    </citation>
    <scope>NUCLEOTIDE SEQUENCE [LARGE SCALE GENOMIC DNA]</scope>
    <source>
        <strain evidence="2 3">DSM 40281</strain>
    </source>
</reference>
<dbReference type="EMBL" id="LMWW01000017">
    <property type="protein sequence ID" value="KUN84485.1"/>
    <property type="molecule type" value="Genomic_DNA"/>
</dbReference>
<dbReference type="RefSeq" id="WP_055639202.1">
    <property type="nucleotide sequence ID" value="NZ_JBIRRP010000003.1"/>
</dbReference>
<evidence type="ECO:0000313" key="2">
    <source>
        <dbReference type="EMBL" id="KUN84485.1"/>
    </source>
</evidence>
<accession>A0A101T2E9</accession>
<comment type="caution">
    <text evidence="2">The sequence shown here is derived from an EMBL/GenBank/DDBJ whole genome shotgun (WGS) entry which is preliminary data.</text>
</comment>
<sequence>MPADEPQTTEVQPPRPFTLAGVSMRELLSSCAAAEAVSTPPRLPDPAIRRRPAEHPRAA</sequence>
<dbReference type="OrthoDB" id="4290834at2"/>